<dbReference type="SMART" id="SM01359">
    <property type="entry name" value="A2M_N_2"/>
    <property type="match status" value="1"/>
</dbReference>
<evidence type="ECO:0000256" key="4">
    <source>
        <dbReference type="SAM" id="MobiDB-lite"/>
    </source>
</evidence>
<dbReference type="Pfam" id="PF12248">
    <property type="entry name" value="Methyltransf_FA"/>
    <property type="match status" value="1"/>
</dbReference>
<evidence type="ECO:0000256" key="5">
    <source>
        <dbReference type="SAM" id="SignalP"/>
    </source>
</evidence>
<dbReference type="Gene3D" id="2.60.40.1930">
    <property type="match status" value="2"/>
</dbReference>
<dbReference type="Gene3D" id="1.50.10.20">
    <property type="match status" value="1"/>
</dbReference>
<sequence>MKKGVAAAFAMYALLWSRKILIRVWLPDVPGFVREIDCPFWDHIERWHGILPLDVPPDATGNYLLQTLVNCTKMESCALQTSSQMRLVGPVRDVIIRPAKHAYRPGETISFWVLALDHDLQIVTDAIGTVSVKDPAGTKVALWDQISLDEGVKAFTLPLSEYVSSGRWLLHVEVDSTEFSAPIDIAPGIGGGIPDVAAAEEHYVELRFGREMRRRYKPGLPFSGKVEAMSTEKSVRVRVKVYDNTTAIYSQDIEISNGEGTFVVPAILADSDVIALQAELVSVESKEIESHYVLAREPIHKWNSTTDCYLLIEGVEHTLQPEEEAHVAILSTCPCERDLHYAITTDGRVTDWAQRRYEDPVPPATSASVGAVCRLNFSFTVRSVMAPVSQLLVYYVTPQGEPVSDVISFDVKLLHRQVYVNIEDREWWLPNQPVDLEIVAEPNSLVCLLGGRSAGNNDIRFDPRISEERYPTTITGEVDFLEAGVSFFQRQCVKRSGNGMSAVSYRQRGSGAGPSSRRRPPESLVGGAPFDQLWLWKCFNYTTEIASTGLTIFAPQEAGKWSLWALTVSTAGLRFSAPAAVQVFRPLQAEFRLPLSMRVRESLEVDIKIGNNINTCMDVTALLALSEGAQFLSNGLLYVTERLRLGPHGATSLVVRLLVTTPGLKNMTVEVNGYSSISCEGADGINNTTLAGAVVRSATVNVLPEGIIRSDTESAYFCANENMIISTADSYKYEWMRAPRNKDSIIVEMKTEKRAGPVHIALTENRSSSITDKMYRITIGDSDNTVTWIGRGKHDYGIQLTSARTPDILSKDQWHTFWISWEKNVIAFGRGHLPNNNTLLKWRIDKKIKIQHLGFASGWGCHAEFRVWNFNDEAGYSQVLHLETPKSVVPGSEWGELLVSGGLALPVIANNDQKGGLSQALSSLTTLLSLQHLGPKANETLKQSAMQNLPGHIQTILSYRKPDNSFSEHQMLGSHKATVVILEILMKVQHYFDIDPDLIQEIKKWVQLRQEDDGSFLPLPADVKLTSNENDNKMAENNKVKDNETIYFEHIVEMTAETVITLFEIGIESDTDSETLQKAKIFLENGLPRIESSTTIATVALALVLVRSATATWAIEKLRNASTTEDGEFGWPHPIPKRDAADWLYESEVGKTLKEPVVSTMEDYKASIYALMTFCAIRDLKFAESVTRYLFYRSHMLDRHSELLYPNLNRKNNRSYSRALTISLATSGMELTDTLELKPEKQPQLLHLPSLPTKVFVYATGAGCATVQGKTTYSTYFTKNRTPLLDLWSAVVQEILPDRSSVEEIEGKLPMLKIKTCFKWKGAETSGVLRMEVSLFSGFELASTPPTLLDLKESILEMQHGYHSNNIWFIFANITNSCPICVQYLARSAFVISSLRPGYARIYPASREDLAAETFFHTQNKSNLLKGITDDDIITWFGPNGTTPESAFYDPKCSIKKEEHLKDIMEKNISYSPKKIQNLTIVTYTINLNENKNKSDDDSMKTQWIIEPTAIPIKSNESHPNNNASNAIEVRFQSADEIILQLQNGTANATDDKDKSNKNQVKKSSKIKLENEKKLKKVIKSKLAEPALPTIMTDVNTDSQPKEMVIDMNVSPPKHINTDKQASPVKFFEKARNDESKPTFAPEIKDDKYILLDKEELWGMLKEVVSDEIRKSSEITTFGRKSNKFT</sequence>
<dbReference type="Gene3D" id="2.60.40.690">
    <property type="entry name" value="Alpha-macroglobulin, receptor-binding domain"/>
    <property type="match status" value="1"/>
</dbReference>
<protein>
    <submittedName>
        <fullName evidence="9">Alpha-2-macroglobulin family</fullName>
    </submittedName>
</protein>
<dbReference type="Pfam" id="PF01835">
    <property type="entry name" value="MG2"/>
    <property type="match status" value="1"/>
</dbReference>
<keyword evidence="3" id="KW-1015">Disulfide bond</keyword>
<feature type="chain" id="PRO_5043732655" evidence="5">
    <location>
        <begin position="18"/>
        <end position="1686"/>
    </location>
</feature>
<dbReference type="PANTHER" id="PTHR11412:SF136">
    <property type="entry name" value="CD109 ANTIGEN"/>
    <property type="match status" value="1"/>
</dbReference>
<dbReference type="InterPro" id="IPR022041">
    <property type="entry name" value="Methyltransf_FA"/>
</dbReference>
<keyword evidence="1 5" id="KW-0732">Signal</keyword>
<organism evidence="9 10">
    <name type="scientific">Popillia japonica</name>
    <name type="common">Japanese beetle</name>
    <dbReference type="NCBI Taxonomy" id="7064"/>
    <lineage>
        <taxon>Eukaryota</taxon>
        <taxon>Metazoa</taxon>
        <taxon>Ecdysozoa</taxon>
        <taxon>Arthropoda</taxon>
        <taxon>Hexapoda</taxon>
        <taxon>Insecta</taxon>
        <taxon>Pterygota</taxon>
        <taxon>Neoptera</taxon>
        <taxon>Endopterygota</taxon>
        <taxon>Coleoptera</taxon>
        <taxon>Polyphaga</taxon>
        <taxon>Scarabaeiformia</taxon>
        <taxon>Scarabaeidae</taxon>
        <taxon>Rutelinae</taxon>
        <taxon>Popillia</taxon>
    </lineage>
</organism>
<dbReference type="Gene3D" id="6.20.50.160">
    <property type="match status" value="1"/>
</dbReference>
<evidence type="ECO:0000256" key="1">
    <source>
        <dbReference type="ARBA" id="ARBA00022729"/>
    </source>
</evidence>
<dbReference type="InterPro" id="IPR002890">
    <property type="entry name" value="MG2"/>
</dbReference>
<dbReference type="GO" id="GO:0004866">
    <property type="term" value="F:endopeptidase inhibitor activity"/>
    <property type="evidence" value="ECO:0007669"/>
    <property type="project" value="InterPro"/>
</dbReference>
<dbReference type="Pfam" id="PF00207">
    <property type="entry name" value="A2M"/>
    <property type="match status" value="1"/>
</dbReference>
<dbReference type="InterPro" id="IPR050473">
    <property type="entry name" value="A2M/Complement_sys"/>
</dbReference>
<dbReference type="Pfam" id="PF07677">
    <property type="entry name" value="A2M_recep"/>
    <property type="match status" value="1"/>
</dbReference>
<dbReference type="InterPro" id="IPR008930">
    <property type="entry name" value="Terpenoid_cyclase/PrenylTrfase"/>
</dbReference>
<comment type="caution">
    <text evidence="9">The sequence shown here is derived from an EMBL/GenBank/DDBJ whole genome shotgun (WGS) entry which is preliminary data.</text>
</comment>
<proteinExistence type="predicted"/>
<evidence type="ECO:0000256" key="2">
    <source>
        <dbReference type="ARBA" id="ARBA00022966"/>
    </source>
</evidence>
<dbReference type="InterPro" id="IPR011626">
    <property type="entry name" value="Alpha-macroglobulin_TED"/>
</dbReference>
<feature type="domain" description="Alpha-2-macroglobulin" evidence="7">
    <location>
        <begin position="533"/>
        <end position="623"/>
    </location>
</feature>
<dbReference type="SUPFAM" id="SSF48239">
    <property type="entry name" value="Terpenoid cyclases/Protein prenyltransferases"/>
    <property type="match status" value="1"/>
</dbReference>
<evidence type="ECO:0000259" key="8">
    <source>
        <dbReference type="SMART" id="SM01361"/>
    </source>
</evidence>
<dbReference type="InterPro" id="IPR001599">
    <property type="entry name" value="Macroglobln_a2"/>
</dbReference>
<name>A0AAW1IVU7_POPJA</name>
<keyword evidence="10" id="KW-1185">Reference proteome</keyword>
<feature type="region of interest" description="Disordered" evidence="4">
    <location>
        <begin position="1546"/>
        <end position="1566"/>
    </location>
</feature>
<dbReference type="SMART" id="SM01361">
    <property type="entry name" value="A2M_recep"/>
    <property type="match status" value="1"/>
</dbReference>
<feature type="domain" description="Alpha-2-macroglobulin bait region" evidence="6">
    <location>
        <begin position="310"/>
        <end position="449"/>
    </location>
</feature>
<evidence type="ECO:0000259" key="6">
    <source>
        <dbReference type="SMART" id="SM01359"/>
    </source>
</evidence>
<evidence type="ECO:0000259" key="7">
    <source>
        <dbReference type="SMART" id="SM01360"/>
    </source>
</evidence>
<dbReference type="Pfam" id="PF07703">
    <property type="entry name" value="A2M_BRD"/>
    <property type="match status" value="1"/>
</dbReference>
<dbReference type="Gene3D" id="2.60.40.10">
    <property type="entry name" value="Immunoglobulins"/>
    <property type="match status" value="1"/>
</dbReference>
<dbReference type="EMBL" id="JASPKY010000527">
    <property type="protein sequence ID" value="KAK9693983.1"/>
    <property type="molecule type" value="Genomic_DNA"/>
</dbReference>
<feature type="compositionally biased region" description="Low complexity" evidence="4">
    <location>
        <begin position="506"/>
        <end position="515"/>
    </location>
</feature>
<reference evidence="9 10" key="1">
    <citation type="journal article" date="2024" name="BMC Genomics">
        <title>De novo assembly and annotation of Popillia japonica's genome with initial clues to its potential as an invasive pest.</title>
        <authorList>
            <person name="Cucini C."/>
            <person name="Boschi S."/>
            <person name="Funari R."/>
            <person name="Cardaioli E."/>
            <person name="Iannotti N."/>
            <person name="Marturano G."/>
            <person name="Paoli F."/>
            <person name="Bruttini M."/>
            <person name="Carapelli A."/>
            <person name="Frati F."/>
            <person name="Nardi F."/>
        </authorList>
    </citation>
    <scope>NUCLEOTIDE SEQUENCE [LARGE SCALE GENOMIC DNA]</scope>
    <source>
        <strain evidence="9">DMR45628</strain>
    </source>
</reference>
<dbReference type="SUPFAM" id="SSF49410">
    <property type="entry name" value="Alpha-macroglobulin receptor domain"/>
    <property type="match status" value="1"/>
</dbReference>
<dbReference type="InterPro" id="IPR036595">
    <property type="entry name" value="A-macroglobulin_rcpt-bd_sf"/>
</dbReference>
<feature type="region of interest" description="Disordered" evidence="4">
    <location>
        <begin position="502"/>
        <end position="524"/>
    </location>
</feature>
<dbReference type="Pfam" id="PF07678">
    <property type="entry name" value="TED_complement"/>
    <property type="match status" value="1"/>
</dbReference>
<gene>
    <name evidence="9" type="ORF">QE152_g33857</name>
</gene>
<evidence type="ECO:0000256" key="3">
    <source>
        <dbReference type="ARBA" id="ARBA00023157"/>
    </source>
</evidence>
<feature type="signal peptide" evidence="5">
    <location>
        <begin position="1"/>
        <end position="17"/>
    </location>
</feature>
<evidence type="ECO:0000313" key="10">
    <source>
        <dbReference type="Proteomes" id="UP001458880"/>
    </source>
</evidence>
<dbReference type="GO" id="GO:0005615">
    <property type="term" value="C:extracellular space"/>
    <property type="evidence" value="ECO:0007669"/>
    <property type="project" value="InterPro"/>
</dbReference>
<dbReference type="PANTHER" id="PTHR11412">
    <property type="entry name" value="MACROGLOBULIN / COMPLEMENT"/>
    <property type="match status" value="1"/>
</dbReference>
<keyword evidence="2" id="KW-0882">Thioester bond</keyword>
<feature type="domain" description="Alpha-macroglobulin receptor-binding" evidence="8">
    <location>
        <begin position="1326"/>
        <end position="1416"/>
    </location>
</feature>
<dbReference type="InterPro" id="IPR011625">
    <property type="entry name" value="A2M_N_BRD"/>
</dbReference>
<dbReference type="SMART" id="SM01360">
    <property type="entry name" value="A2M"/>
    <property type="match status" value="1"/>
</dbReference>
<dbReference type="Proteomes" id="UP001458880">
    <property type="component" value="Unassembled WGS sequence"/>
</dbReference>
<accession>A0AAW1IVU7</accession>
<evidence type="ECO:0000313" key="9">
    <source>
        <dbReference type="EMBL" id="KAK9693983.1"/>
    </source>
</evidence>
<dbReference type="InterPro" id="IPR013783">
    <property type="entry name" value="Ig-like_fold"/>
</dbReference>
<dbReference type="InterPro" id="IPR009048">
    <property type="entry name" value="A-macroglobulin_rcpt-bd"/>
</dbReference>